<evidence type="ECO:0000313" key="6">
    <source>
        <dbReference type="Proteomes" id="UP000317422"/>
    </source>
</evidence>
<feature type="transmembrane region" description="Helical" evidence="4">
    <location>
        <begin position="50"/>
        <end position="71"/>
    </location>
</feature>
<dbReference type="PROSITE" id="PS00379">
    <property type="entry name" value="CDP_ALCOHOL_P_TRANSF"/>
    <property type="match status" value="1"/>
</dbReference>
<dbReference type="Proteomes" id="UP000317422">
    <property type="component" value="Unassembled WGS sequence"/>
</dbReference>
<dbReference type="AlphaFoldDB" id="A0A543NLK2"/>
<dbReference type="EMBL" id="VFQC01000001">
    <property type="protein sequence ID" value="TQN32725.1"/>
    <property type="molecule type" value="Genomic_DNA"/>
</dbReference>
<feature type="transmembrane region" description="Helical" evidence="4">
    <location>
        <begin position="252"/>
        <end position="275"/>
    </location>
</feature>
<dbReference type="OrthoDB" id="269185at2"/>
<name>A0A543NLK2_9ACTN</name>
<keyword evidence="4" id="KW-0812">Transmembrane</keyword>
<feature type="transmembrane region" description="Helical" evidence="4">
    <location>
        <begin position="112"/>
        <end position="138"/>
    </location>
</feature>
<protein>
    <submittedName>
        <fullName evidence="5">CDP-alcohol phosphatidyltransferase-like enzyme</fullName>
    </submittedName>
</protein>
<evidence type="ECO:0000256" key="1">
    <source>
        <dbReference type="ARBA" id="ARBA00022679"/>
    </source>
</evidence>
<sequence length="320" mass="34534">MASFTLADVREHTYKRRDAWWTVFLVDPLASRLVLFTANRTSITPNQITAGAGVLGAGSAVAFALGTWPWLVLGGVLFHLSFVLDCMDGKIARLKGNGSVFGAWVDFVFDRVRFFVCMMALLLGQWVATGQVVFLLLAPVVTFLDLMRYLNASQVAKTRSTMRQKLRAAAAGEDVSEAGPDDPESTEDDGDNAAAGTGRRLTGDTPGGGTHQDAADTGQTGTRGADADQGGGSGWYERLRSTLLRSRVRMHLFSGIEFEMFVCVVAPVTALLAPLLPVTSLVVGVTVLACAGLALFEVLIVYRLWRATRGFVRELRALRS</sequence>
<dbReference type="InterPro" id="IPR000462">
    <property type="entry name" value="CDP-OH_P_trans"/>
</dbReference>
<dbReference type="GO" id="GO:0016020">
    <property type="term" value="C:membrane"/>
    <property type="evidence" value="ECO:0007669"/>
    <property type="project" value="InterPro"/>
</dbReference>
<keyword evidence="4" id="KW-1133">Transmembrane helix</keyword>
<keyword evidence="6" id="KW-1185">Reference proteome</keyword>
<gene>
    <name evidence="5" type="ORF">FHX37_2703</name>
</gene>
<evidence type="ECO:0000313" key="5">
    <source>
        <dbReference type="EMBL" id="TQN32725.1"/>
    </source>
</evidence>
<evidence type="ECO:0000256" key="2">
    <source>
        <dbReference type="RuleBase" id="RU003750"/>
    </source>
</evidence>
<accession>A0A543NLK2</accession>
<keyword evidence="4" id="KW-0472">Membrane</keyword>
<dbReference type="RefSeq" id="WP_141924183.1">
    <property type="nucleotide sequence ID" value="NZ_VFQC01000001.1"/>
</dbReference>
<feature type="region of interest" description="Disordered" evidence="3">
    <location>
        <begin position="169"/>
        <end position="233"/>
    </location>
</feature>
<evidence type="ECO:0000256" key="4">
    <source>
        <dbReference type="SAM" id="Phobius"/>
    </source>
</evidence>
<dbReference type="InterPro" id="IPR048254">
    <property type="entry name" value="CDP_ALCOHOL_P_TRANSF_CS"/>
</dbReference>
<evidence type="ECO:0000256" key="3">
    <source>
        <dbReference type="SAM" id="MobiDB-lite"/>
    </source>
</evidence>
<dbReference type="InterPro" id="IPR043130">
    <property type="entry name" value="CDP-OH_PTrfase_TM_dom"/>
</dbReference>
<dbReference type="Gene3D" id="1.20.120.1760">
    <property type="match status" value="1"/>
</dbReference>
<proteinExistence type="inferred from homology"/>
<organism evidence="5 6">
    <name type="scientific">Haloactinospora alba</name>
    <dbReference type="NCBI Taxonomy" id="405555"/>
    <lineage>
        <taxon>Bacteria</taxon>
        <taxon>Bacillati</taxon>
        <taxon>Actinomycetota</taxon>
        <taxon>Actinomycetes</taxon>
        <taxon>Streptosporangiales</taxon>
        <taxon>Nocardiopsidaceae</taxon>
        <taxon>Haloactinospora</taxon>
    </lineage>
</organism>
<dbReference type="GO" id="GO:0016780">
    <property type="term" value="F:phosphotransferase activity, for other substituted phosphate groups"/>
    <property type="evidence" value="ECO:0007669"/>
    <property type="project" value="InterPro"/>
</dbReference>
<keyword evidence="1 2" id="KW-0808">Transferase</keyword>
<dbReference type="Pfam" id="PF01066">
    <property type="entry name" value="CDP-OH_P_transf"/>
    <property type="match status" value="1"/>
</dbReference>
<comment type="similarity">
    <text evidence="2">Belongs to the CDP-alcohol phosphatidyltransferase class-I family.</text>
</comment>
<feature type="transmembrane region" description="Helical" evidence="4">
    <location>
        <begin position="281"/>
        <end position="305"/>
    </location>
</feature>
<feature type="compositionally biased region" description="Acidic residues" evidence="3">
    <location>
        <begin position="174"/>
        <end position="191"/>
    </location>
</feature>
<reference evidence="5 6" key="1">
    <citation type="submission" date="2019-06" db="EMBL/GenBank/DDBJ databases">
        <title>Sequencing the genomes of 1000 actinobacteria strains.</title>
        <authorList>
            <person name="Klenk H.-P."/>
        </authorList>
    </citation>
    <scope>NUCLEOTIDE SEQUENCE [LARGE SCALE GENOMIC DNA]</scope>
    <source>
        <strain evidence="5 6">DSM 45015</strain>
    </source>
</reference>
<comment type="caution">
    <text evidence="5">The sequence shown here is derived from an EMBL/GenBank/DDBJ whole genome shotgun (WGS) entry which is preliminary data.</text>
</comment>
<dbReference type="GO" id="GO:0008654">
    <property type="term" value="P:phospholipid biosynthetic process"/>
    <property type="evidence" value="ECO:0007669"/>
    <property type="project" value="InterPro"/>
</dbReference>